<organism evidence="1 2">
    <name type="scientific">Caldithrix abyssi DSM 13497</name>
    <dbReference type="NCBI Taxonomy" id="880073"/>
    <lineage>
        <taxon>Bacteria</taxon>
        <taxon>Pseudomonadati</taxon>
        <taxon>Calditrichota</taxon>
        <taxon>Calditrichia</taxon>
        <taxon>Calditrichales</taxon>
        <taxon>Calditrichaceae</taxon>
        <taxon>Caldithrix</taxon>
    </lineage>
</organism>
<proteinExistence type="predicted"/>
<dbReference type="InterPro" id="IPR036249">
    <property type="entry name" value="Thioredoxin-like_sf"/>
</dbReference>
<evidence type="ECO:0000313" key="1">
    <source>
        <dbReference type="EMBL" id="APF17445.1"/>
    </source>
</evidence>
<dbReference type="Gene3D" id="3.40.30.10">
    <property type="entry name" value="Glutaredoxin"/>
    <property type="match status" value="1"/>
</dbReference>
<dbReference type="AlphaFoldDB" id="A0A1J1C423"/>
<gene>
    <name evidence="1" type="primary">ahpC</name>
    <name evidence="1" type="synonym">TSA</name>
    <name evidence="1" type="ORF">Cabys_694</name>
</gene>
<evidence type="ECO:0000313" key="2">
    <source>
        <dbReference type="Proteomes" id="UP000183868"/>
    </source>
</evidence>
<dbReference type="SUPFAM" id="SSF52833">
    <property type="entry name" value="Thioredoxin-like"/>
    <property type="match status" value="1"/>
</dbReference>
<dbReference type="KEGG" id="caby:Cabys_694"/>
<accession>A0A1J1C423</accession>
<dbReference type="EMBL" id="CP018099">
    <property type="protein sequence ID" value="APF17445.1"/>
    <property type="molecule type" value="Genomic_DNA"/>
</dbReference>
<dbReference type="Proteomes" id="UP000183868">
    <property type="component" value="Chromosome"/>
</dbReference>
<sequence>MKDANKKEFRLAEHLGQIMILSFIPNTKNKTLGARWLENSRFCVQKLKSKFNGDIMALGLKEMTDFPMFLPRSFIRAKLRKEPFPYLIDWEGKVFAQFAVQSTPVLMVVDAGGKIVYRQELTADTDRFNALCTQIEALIEQQQRSEKKAASREEENE</sequence>
<name>A0A1J1C423_CALAY</name>
<protein>
    <submittedName>
        <fullName evidence="1">AhpC/TSA family protein</fullName>
    </submittedName>
</protein>
<reference evidence="1 2" key="1">
    <citation type="submission" date="2016-11" db="EMBL/GenBank/DDBJ databases">
        <title>Genomic analysis of Caldithrix abyssi and proposal of a novel bacterial phylum Caldithrichaeota.</title>
        <authorList>
            <person name="Kublanov I."/>
            <person name="Sigalova O."/>
            <person name="Gavrilov S."/>
            <person name="Lebedinsky A."/>
            <person name="Ivanova N."/>
            <person name="Daum C."/>
            <person name="Reddy T."/>
            <person name="Klenk H.P."/>
            <person name="Goker M."/>
            <person name="Reva O."/>
            <person name="Miroshnichenko M."/>
            <person name="Kyprides N."/>
            <person name="Woyke T."/>
            <person name="Gelfand M."/>
        </authorList>
    </citation>
    <scope>NUCLEOTIDE SEQUENCE [LARGE SCALE GENOMIC DNA]</scope>
    <source>
        <strain evidence="1 2">LF13</strain>
    </source>
</reference>